<dbReference type="GO" id="GO:0045892">
    <property type="term" value="P:negative regulation of DNA-templated transcription"/>
    <property type="evidence" value="ECO:0007669"/>
    <property type="project" value="TreeGrafter"/>
</dbReference>
<keyword evidence="3" id="KW-0238">DNA-binding</keyword>
<dbReference type="Pfam" id="PF09339">
    <property type="entry name" value="HTH_IclR"/>
    <property type="match status" value="1"/>
</dbReference>
<name>A0A0F0LW26_9MICO</name>
<dbReference type="Proteomes" id="UP000033740">
    <property type="component" value="Unassembled WGS sequence"/>
</dbReference>
<reference evidence="10 11" key="1">
    <citation type="submission" date="2015-02" db="EMBL/GenBank/DDBJ databases">
        <title>Draft genome sequences of ten Microbacterium spp. with emphasis on heavy metal contaminated environments.</title>
        <authorList>
            <person name="Corretto E."/>
        </authorList>
    </citation>
    <scope>NUCLEOTIDE SEQUENCE [LARGE SCALE GENOMIC DNA]</scope>
    <source>
        <strain evidence="10 11">ARN176</strain>
    </source>
</reference>
<sequence length="266" mass="28078">MAENPSTTGTKVSEPKPGRSAGSGVQSVERVFELLELVTDAGGDVTLSELSASTDLPLPTIHRLLRTLVSLGYARQLPNRRYALGPRLIRIGEGASRQFGALARPQLKTLVDALGESANMAVLDGDMVVYVAQVPSQHSMRMFTEVGRRANVHDTGVGKAILAQLDDDTVRGIVGRTGMSTPTSFSIGTVDALLAELDVIRERGYSIDEQEQEIGVRCYAMAVPGAPTPTAVSVSGPIARVTEEFGQRAVPLLREAAGAIAADVAA</sequence>
<comment type="function">
    <text evidence="5">May be an activator protein for the gylABX operon.</text>
</comment>
<dbReference type="GO" id="GO:0003700">
    <property type="term" value="F:DNA-binding transcription factor activity"/>
    <property type="evidence" value="ECO:0007669"/>
    <property type="project" value="TreeGrafter"/>
</dbReference>
<evidence type="ECO:0000256" key="2">
    <source>
        <dbReference type="ARBA" id="ARBA00023015"/>
    </source>
</evidence>
<proteinExistence type="predicted"/>
<dbReference type="EMBL" id="JYIX01000015">
    <property type="protein sequence ID" value="KJL36894.1"/>
    <property type="molecule type" value="Genomic_DNA"/>
</dbReference>
<dbReference type="InterPro" id="IPR029016">
    <property type="entry name" value="GAF-like_dom_sf"/>
</dbReference>
<dbReference type="Pfam" id="PF01614">
    <property type="entry name" value="IclR_C"/>
    <property type="match status" value="1"/>
</dbReference>
<dbReference type="InterPro" id="IPR005471">
    <property type="entry name" value="Tscrpt_reg_IclR_N"/>
</dbReference>
<feature type="domain" description="HTH iclR-type" evidence="8">
    <location>
        <begin position="25"/>
        <end position="86"/>
    </location>
</feature>
<dbReference type="AlphaFoldDB" id="A0A0F0LW26"/>
<comment type="caution">
    <text evidence="10">The sequence shown here is derived from an EMBL/GenBank/DDBJ whole genome shotgun (WGS) entry which is preliminary data.</text>
</comment>
<evidence type="ECO:0000256" key="4">
    <source>
        <dbReference type="ARBA" id="ARBA00023163"/>
    </source>
</evidence>
<feature type="region of interest" description="Disordered" evidence="7">
    <location>
        <begin position="1"/>
        <end position="25"/>
    </location>
</feature>
<protein>
    <recommendedName>
        <fullName evidence="6">Glycerol operon regulatory protein</fullName>
    </recommendedName>
</protein>
<evidence type="ECO:0000256" key="5">
    <source>
        <dbReference type="ARBA" id="ARBA00058938"/>
    </source>
</evidence>
<feature type="domain" description="IclR-ED" evidence="9">
    <location>
        <begin position="87"/>
        <end position="266"/>
    </location>
</feature>
<dbReference type="GO" id="GO:0003677">
    <property type="term" value="F:DNA binding"/>
    <property type="evidence" value="ECO:0007669"/>
    <property type="project" value="UniProtKB-KW"/>
</dbReference>
<dbReference type="Gene3D" id="3.30.450.40">
    <property type="match status" value="1"/>
</dbReference>
<evidence type="ECO:0000256" key="1">
    <source>
        <dbReference type="ARBA" id="ARBA00022798"/>
    </source>
</evidence>
<keyword evidence="2" id="KW-0805">Transcription regulation</keyword>
<dbReference type="SUPFAM" id="SSF55781">
    <property type="entry name" value="GAF domain-like"/>
    <property type="match status" value="1"/>
</dbReference>
<dbReference type="Gene3D" id="1.10.10.10">
    <property type="entry name" value="Winged helix-like DNA-binding domain superfamily/Winged helix DNA-binding domain"/>
    <property type="match status" value="1"/>
</dbReference>
<dbReference type="FunFam" id="1.10.10.10:FF:000056">
    <property type="entry name" value="IclR family transcriptional regulator"/>
    <property type="match status" value="1"/>
</dbReference>
<dbReference type="STRING" id="582680.RS86_00149"/>
<evidence type="ECO:0000256" key="7">
    <source>
        <dbReference type="SAM" id="MobiDB-lite"/>
    </source>
</evidence>
<dbReference type="SMART" id="SM00346">
    <property type="entry name" value="HTH_ICLR"/>
    <property type="match status" value="1"/>
</dbReference>
<dbReference type="SUPFAM" id="SSF46785">
    <property type="entry name" value="Winged helix' DNA-binding domain"/>
    <property type="match status" value="1"/>
</dbReference>
<dbReference type="PROSITE" id="PS51077">
    <property type="entry name" value="HTH_ICLR"/>
    <property type="match status" value="1"/>
</dbReference>
<keyword evidence="4" id="KW-0804">Transcription</keyword>
<dbReference type="InterPro" id="IPR036388">
    <property type="entry name" value="WH-like_DNA-bd_sf"/>
</dbReference>
<dbReference type="InterPro" id="IPR050707">
    <property type="entry name" value="HTH_MetabolicPath_Reg"/>
</dbReference>
<dbReference type="PANTHER" id="PTHR30136">
    <property type="entry name" value="HELIX-TURN-HELIX TRANSCRIPTIONAL REGULATOR, ICLR FAMILY"/>
    <property type="match status" value="1"/>
</dbReference>
<dbReference type="InterPro" id="IPR014757">
    <property type="entry name" value="Tscrpt_reg_IclR_C"/>
</dbReference>
<evidence type="ECO:0000256" key="6">
    <source>
        <dbReference type="ARBA" id="ARBA00070406"/>
    </source>
</evidence>
<dbReference type="RefSeq" id="WP_045270298.1">
    <property type="nucleotide sequence ID" value="NZ_JYIX01000015.1"/>
</dbReference>
<dbReference type="PROSITE" id="PS51078">
    <property type="entry name" value="ICLR_ED"/>
    <property type="match status" value="1"/>
</dbReference>
<evidence type="ECO:0000256" key="3">
    <source>
        <dbReference type="ARBA" id="ARBA00023125"/>
    </source>
</evidence>
<dbReference type="InterPro" id="IPR036390">
    <property type="entry name" value="WH_DNA-bd_sf"/>
</dbReference>
<keyword evidence="1" id="KW-0319">Glycerol metabolism</keyword>
<organism evidence="10 11">
    <name type="scientific">Microbacterium azadirachtae</name>
    <dbReference type="NCBI Taxonomy" id="582680"/>
    <lineage>
        <taxon>Bacteria</taxon>
        <taxon>Bacillati</taxon>
        <taxon>Actinomycetota</taxon>
        <taxon>Actinomycetes</taxon>
        <taxon>Micrococcales</taxon>
        <taxon>Microbacteriaceae</taxon>
        <taxon>Microbacterium</taxon>
    </lineage>
</organism>
<dbReference type="GO" id="GO:0006071">
    <property type="term" value="P:glycerol metabolic process"/>
    <property type="evidence" value="ECO:0007669"/>
    <property type="project" value="UniProtKB-KW"/>
</dbReference>
<dbReference type="PANTHER" id="PTHR30136:SF24">
    <property type="entry name" value="HTH-TYPE TRANSCRIPTIONAL REPRESSOR ALLR"/>
    <property type="match status" value="1"/>
</dbReference>
<accession>A0A0F0LW26</accession>
<gene>
    <name evidence="10" type="primary">iclR_1</name>
    <name evidence="10" type="ORF">RS86_00149</name>
</gene>
<evidence type="ECO:0000259" key="9">
    <source>
        <dbReference type="PROSITE" id="PS51078"/>
    </source>
</evidence>
<evidence type="ECO:0000313" key="10">
    <source>
        <dbReference type="EMBL" id="KJL36894.1"/>
    </source>
</evidence>
<dbReference type="PATRIC" id="fig|582680.6.peg.152"/>
<evidence type="ECO:0000313" key="11">
    <source>
        <dbReference type="Proteomes" id="UP000033740"/>
    </source>
</evidence>
<feature type="compositionally biased region" description="Polar residues" evidence="7">
    <location>
        <begin position="1"/>
        <end position="11"/>
    </location>
</feature>
<keyword evidence="11" id="KW-1185">Reference proteome</keyword>
<evidence type="ECO:0000259" key="8">
    <source>
        <dbReference type="PROSITE" id="PS51077"/>
    </source>
</evidence>